<dbReference type="GO" id="GO:0055080">
    <property type="term" value="P:monoatomic cation homeostasis"/>
    <property type="evidence" value="ECO:0007669"/>
    <property type="project" value="TreeGrafter"/>
</dbReference>
<evidence type="ECO:0000256" key="1">
    <source>
        <dbReference type="SAM" id="MobiDB-lite"/>
    </source>
</evidence>
<dbReference type="SUPFAM" id="SSF48371">
    <property type="entry name" value="ARM repeat"/>
    <property type="match status" value="1"/>
</dbReference>
<dbReference type="Pfam" id="PF20262">
    <property type="entry name" value="UNC80_C"/>
    <property type="match status" value="1"/>
</dbReference>
<dbReference type="InterPro" id="IPR045852">
    <property type="entry name" value="UNC80_central"/>
</dbReference>
<feature type="domain" description="Protein UNC80 central region" evidence="2">
    <location>
        <begin position="1028"/>
        <end position="1119"/>
    </location>
</feature>
<dbReference type="InterPro" id="IPR046460">
    <property type="entry name" value="UNC80_C"/>
</dbReference>
<feature type="compositionally biased region" description="Low complexity" evidence="1">
    <location>
        <begin position="2248"/>
        <end position="2261"/>
    </location>
</feature>
<feature type="region of interest" description="Disordered" evidence="1">
    <location>
        <begin position="2134"/>
        <end position="2186"/>
    </location>
</feature>
<organism evidence="4 5">
    <name type="scientific">Galerina marginata (strain CBS 339.88)</name>
    <dbReference type="NCBI Taxonomy" id="685588"/>
    <lineage>
        <taxon>Eukaryota</taxon>
        <taxon>Fungi</taxon>
        <taxon>Dikarya</taxon>
        <taxon>Basidiomycota</taxon>
        <taxon>Agaricomycotina</taxon>
        <taxon>Agaricomycetes</taxon>
        <taxon>Agaricomycetidae</taxon>
        <taxon>Agaricales</taxon>
        <taxon>Agaricineae</taxon>
        <taxon>Strophariaceae</taxon>
        <taxon>Galerina</taxon>
    </lineage>
</organism>
<reference evidence="5" key="1">
    <citation type="journal article" date="2014" name="Proc. Natl. Acad. Sci. U.S.A.">
        <title>Extensive sampling of basidiomycete genomes demonstrates inadequacy of the white-rot/brown-rot paradigm for wood decay fungi.</title>
        <authorList>
            <person name="Riley R."/>
            <person name="Salamov A.A."/>
            <person name="Brown D.W."/>
            <person name="Nagy L.G."/>
            <person name="Floudas D."/>
            <person name="Held B.W."/>
            <person name="Levasseur A."/>
            <person name="Lombard V."/>
            <person name="Morin E."/>
            <person name="Otillar R."/>
            <person name="Lindquist E.A."/>
            <person name="Sun H."/>
            <person name="LaButti K.M."/>
            <person name="Schmutz J."/>
            <person name="Jabbour D."/>
            <person name="Luo H."/>
            <person name="Baker S.E."/>
            <person name="Pisabarro A.G."/>
            <person name="Walton J.D."/>
            <person name="Blanchette R.A."/>
            <person name="Henrissat B."/>
            <person name="Martin F."/>
            <person name="Cullen D."/>
            <person name="Hibbett D.S."/>
            <person name="Grigoriev I.V."/>
        </authorList>
    </citation>
    <scope>NUCLEOTIDE SEQUENCE [LARGE SCALE GENOMIC DNA]</scope>
    <source>
        <strain evidence="5">CBS 339.88</strain>
    </source>
</reference>
<feature type="compositionally biased region" description="Polar residues" evidence="1">
    <location>
        <begin position="46"/>
        <end position="62"/>
    </location>
</feature>
<feature type="compositionally biased region" description="Low complexity" evidence="1">
    <location>
        <begin position="2319"/>
        <end position="2331"/>
    </location>
</feature>
<feature type="region of interest" description="Disordered" evidence="1">
    <location>
        <begin position="27"/>
        <end position="153"/>
    </location>
</feature>
<feature type="region of interest" description="Disordered" evidence="1">
    <location>
        <begin position="1694"/>
        <end position="1713"/>
    </location>
</feature>
<name>A0A067SYF1_GALM3</name>
<sequence>MSCHQPTSSSGAFSILLLLARMKETPTVSPLSPLPLKIPKPPDLFSSDSVASVTFSRRSSASEAPKSPERLGFLEPSTGQRRDNKLDGVTRQVKQATEPTLKPRPAEEPGPTGASKRPPSNSGSFRDPPTSPKVEPVRPITSKHFTPDIQTNTLPRTRARWEILRQHVLSAASRPMTALIHSGSAHSFVTNNSLSRSAVPNHVVGRAQDIENDAHKLGEEILSSCVIARYGQRFGEERDIHGSTTTLTGMGTKAPFATTGGKKMDDMHRQLPVAPLATAAPSLRFLHQVLLYHVSLPELNAAVNLPHENQVLSTLLCPFLTPTKYPAAQLEEEKFMAMETFEVLSNRWVPSDETACVERCLWCTKTAASLAPSAARTRILGLLWHVLVPGDRNRIVLTTQGFQSISTGLLLLLVSLYRSSTASTNINNPYASSPATRSNFSFASANFQQPPHPNISLLQELILQFLSGSLGELDNEQVQEVYGVEFAALDTRYLSALRRSVFLDSLVNTIEGSPASGEWLVCNVIEHYWPPPPFDTWTTLQAAISCHKLSSFCRLSLALLQPFISHSETPSIPTHTPISFSSTSDSLSFSTPSLNPLAFQTQNVNILSCLVSILQNRIIPEAEALTDGTALQQKVVHDTRICVTRVLLEFLCMDVNAGNSMSGPTAYISVAPSSRFADSSSDGTKELVQWVTDTLSQWYRAGDASPWKVILEMTLRQVIAADWSTSIAVLSSLLKSLPADLKKPIFSFIIPILNNQLVQCPPPHPFAALSSFLTSISKTLAPIFFKPLFACAASNKEVIVVNQFCTIRVHSKYVEDYWVRDMEMICIAVLGDGANAKPGGTEGRWGIARLGQLVLLAELIGKIQKMRHEKEASASTSDPRYADVIRSVSQLEGRLWLMIEAKERIMMLPMSQRLLICVLFREFRLLTRSMKPAPWLSRTLQWFNVFFVDDDLVNLKQEVTDSMERVQRLYMAPQREASKHHTSTILVATADKALPAADVVTTKALDPITSVQHRKLIDSLSRGYLSKALELFVTMSALIVEEDYRSIGSLLWEHCLLGDIDSSSTASACFLLMQCAEKTPSDLLGVIDVDLQTSDDTTRLESVRKIGILINWRFQIMSQIFLTDKTHRPFKPARSPLPFIATDIGTSLYVGVEGSKENRDSDDVYLELRQRLATLGSAEQDAGVVDRLQEWIRMPMSILPADQLDRMEMGTTESAPPHSPLNSPQPPPRKPGSLTLQPEVASALLHRNPGSGGPIIGVKRRAVFVPSLSLIFPRLATSLRDPNFEVASAARTTILDLMRSDPSLLTRPVLEHLAGENKDIKLANSTLTALIYARRLLPPSLTHNIFNNLVGFLKVISRDTGSVDSHYDFSLVMPILASLATQVSGMSIKEIRRSKAEHFFIPSGSLWFTASAPKGPMFPRSLEEIPNPLGPAPLALVSMTMIRVSQNMFFLSMLKRNYQDVQVIRKSMSRLILPSLENLGPTKDLEPYNFVPRKHQSNPRPSSWNGAVEVLSLVLSRSYILLVAQIFRSLPQHLSNQHELALLIDGLNRTLLAHGDDANIVSQVIIAFMVAVVRFQRLFTTEAGYTLFMPALVKVYVENPSRPGVRGAIEYAISRFYVLHKEAFLYQTVIAVGQLDMLPDIDVDLFSKSVFDLFASLREGPALGTADIVDICNANKAEEREALNIKTTADEQPKKLPAATRHVESQTGSHTSLHLPEKYESSHLSMDDFVRLFLTVIAYDIETARAQHFLRLLRFLAPHLYSASASTKTVLADGILALGAIIVKAFPKPKSGDNVPKPPMLDENVAFLSPETGPENSTKEPLSVSSDSKLMKLDYLKLVLSFGEAGGQVNATVAGHAMGVVKSLLADWGEANTEVISSFLADFVRMLLSRGEPAAPGAVITFLKELSPILQECIVAVDFTGVFETILSLAKMPQYANDSAFCHVVREFSAAGLVACDLAASENQLMTLQYRPSLICLLAESVFFKDVEIINEVEKRSPTYQFLAGVVLPLVLTMKTEAQIIADGSRTEEHRTKLAVAWLRILFYAINACQQSRMDKEGTDTHGLGVSFGSQYDKGQQSTFGRSHLSTFMIALQVIKVVVVRGAEDISSLPRVGIWERIASFCHSIFAEGNSAFASNPESSSTTTTLSGSSPTGGQSDLSNSDPNPFAANPSDLNRPASPVLNTDRPHQLSRPRIIDYTLWSMLEFACAYRSPLRMQLKTFTMEKVVALDQELRRQAGRNGGPSPHPASPSSRRASASLFAKSRQRASGSMAPSPDSSPRVMPSASNLTPSLSYLENLNRRPQYQIPPVSPHSLPVRQGPTSPAASPSTPSPIGAGLPGTASTSTTDGRERSTTTTIKSPKLIQETYRRIRAVQDFMGYDLLLPMPEVGVSVSVSASGILPSMSVGRDNATLETWSRQQALAVIMKETEDILEEFEEGFELDGGSVMVDTESRTPDS</sequence>
<evidence type="ECO:0000313" key="4">
    <source>
        <dbReference type="EMBL" id="KDR72729.1"/>
    </source>
</evidence>
<dbReference type="Pfam" id="PF19424">
    <property type="entry name" value="UNC80"/>
    <property type="match status" value="1"/>
</dbReference>
<evidence type="ECO:0000313" key="5">
    <source>
        <dbReference type="Proteomes" id="UP000027222"/>
    </source>
</evidence>
<feature type="compositionally biased region" description="Pro residues" evidence="1">
    <location>
        <begin position="1217"/>
        <end position="1230"/>
    </location>
</feature>
<dbReference type="GO" id="GO:0005261">
    <property type="term" value="F:monoatomic cation channel activity"/>
    <property type="evidence" value="ECO:0007669"/>
    <property type="project" value="TreeGrafter"/>
</dbReference>
<dbReference type="HOGENOM" id="CLU_001075_0_0_1"/>
<dbReference type="InterPro" id="IPR016024">
    <property type="entry name" value="ARM-type_fold"/>
</dbReference>
<gene>
    <name evidence="4" type="ORF">GALMADRAFT_228996</name>
</gene>
<dbReference type="EMBL" id="KL142388">
    <property type="protein sequence ID" value="KDR72729.1"/>
    <property type="molecule type" value="Genomic_DNA"/>
</dbReference>
<dbReference type="STRING" id="685588.A0A067SYF1"/>
<evidence type="ECO:0000259" key="3">
    <source>
        <dbReference type="Pfam" id="PF20262"/>
    </source>
</evidence>
<evidence type="ECO:0000259" key="2">
    <source>
        <dbReference type="Pfam" id="PF19424"/>
    </source>
</evidence>
<dbReference type="PANTHER" id="PTHR31781:SF1">
    <property type="entry name" value="PROTEIN UNC-80 HOMOLOG"/>
    <property type="match status" value="1"/>
</dbReference>
<feature type="domain" description="Protein UNC80 C-terminal" evidence="3">
    <location>
        <begin position="1518"/>
        <end position="1677"/>
    </location>
</feature>
<dbReference type="OrthoDB" id="5584001at2759"/>
<feature type="region of interest" description="Disordered" evidence="1">
    <location>
        <begin position="2235"/>
        <end position="2287"/>
    </location>
</feature>
<feature type="region of interest" description="Disordered" evidence="1">
    <location>
        <begin position="2302"/>
        <end position="2359"/>
    </location>
</feature>
<dbReference type="Proteomes" id="UP000027222">
    <property type="component" value="Unassembled WGS sequence"/>
</dbReference>
<proteinExistence type="predicted"/>
<dbReference type="PANTHER" id="PTHR31781">
    <property type="entry name" value="UNC80"/>
    <property type="match status" value="1"/>
</dbReference>
<accession>A0A067SYF1</accession>
<feature type="compositionally biased region" description="Low complexity" evidence="1">
    <location>
        <begin position="2139"/>
        <end position="2156"/>
    </location>
</feature>
<dbReference type="GO" id="GO:0034703">
    <property type="term" value="C:cation channel complex"/>
    <property type="evidence" value="ECO:0007669"/>
    <property type="project" value="TreeGrafter"/>
</dbReference>
<protein>
    <submittedName>
        <fullName evidence="4">Uncharacterized protein</fullName>
    </submittedName>
</protein>
<keyword evidence="5" id="KW-1185">Reference proteome</keyword>
<feature type="compositionally biased region" description="Pro residues" evidence="1">
    <location>
        <begin position="32"/>
        <end position="42"/>
    </location>
</feature>
<feature type="region of interest" description="Disordered" evidence="1">
    <location>
        <begin position="1210"/>
        <end position="1235"/>
    </location>
</feature>